<gene>
    <name evidence="6" type="ORF">HBA54_06960</name>
</gene>
<name>A0A967EVD1_9PROT</name>
<feature type="domain" description="HTH lacI-type" evidence="5">
    <location>
        <begin position="31"/>
        <end position="88"/>
    </location>
</feature>
<dbReference type="SUPFAM" id="SSF47413">
    <property type="entry name" value="lambda repressor-like DNA-binding domains"/>
    <property type="match status" value="1"/>
</dbReference>
<dbReference type="RefSeq" id="WP_167222789.1">
    <property type="nucleotide sequence ID" value="NZ_JAAQPH010000004.1"/>
</dbReference>
<dbReference type="PANTHER" id="PTHR30146">
    <property type="entry name" value="LACI-RELATED TRANSCRIPTIONAL REPRESSOR"/>
    <property type="match status" value="1"/>
</dbReference>
<organism evidence="6 7">
    <name type="scientific">Pelagibius litoralis</name>
    <dbReference type="NCBI Taxonomy" id="374515"/>
    <lineage>
        <taxon>Bacteria</taxon>
        <taxon>Pseudomonadati</taxon>
        <taxon>Pseudomonadota</taxon>
        <taxon>Alphaproteobacteria</taxon>
        <taxon>Rhodospirillales</taxon>
        <taxon>Rhodovibrionaceae</taxon>
        <taxon>Pelagibius</taxon>
    </lineage>
</organism>
<dbReference type="InterPro" id="IPR028082">
    <property type="entry name" value="Peripla_BP_I"/>
</dbReference>
<dbReference type="GO" id="GO:0003700">
    <property type="term" value="F:DNA-binding transcription factor activity"/>
    <property type="evidence" value="ECO:0007669"/>
    <property type="project" value="TreeGrafter"/>
</dbReference>
<dbReference type="PANTHER" id="PTHR30146:SF109">
    <property type="entry name" value="HTH-TYPE TRANSCRIPTIONAL REGULATOR GALS"/>
    <property type="match status" value="1"/>
</dbReference>
<dbReference type="EMBL" id="JAAQPH010000004">
    <property type="protein sequence ID" value="NIA68327.1"/>
    <property type="molecule type" value="Genomic_DNA"/>
</dbReference>
<dbReference type="CDD" id="cd06274">
    <property type="entry name" value="PBP1_FruR"/>
    <property type="match status" value="1"/>
</dbReference>
<dbReference type="InterPro" id="IPR000843">
    <property type="entry name" value="HTH_LacI"/>
</dbReference>
<dbReference type="InterPro" id="IPR025997">
    <property type="entry name" value="SBP_2_dom"/>
</dbReference>
<dbReference type="Gene3D" id="3.40.50.2300">
    <property type="match status" value="2"/>
</dbReference>
<proteinExistence type="predicted"/>
<dbReference type="SUPFAM" id="SSF53822">
    <property type="entry name" value="Periplasmic binding protein-like I"/>
    <property type="match status" value="1"/>
</dbReference>
<dbReference type="Pfam" id="PF13407">
    <property type="entry name" value="Peripla_BP_4"/>
    <property type="match status" value="1"/>
</dbReference>
<keyword evidence="1" id="KW-0805">Transcription regulation</keyword>
<feature type="region of interest" description="Disordered" evidence="4">
    <location>
        <begin position="1"/>
        <end position="22"/>
    </location>
</feature>
<comment type="caution">
    <text evidence="6">The sequence shown here is derived from an EMBL/GenBank/DDBJ whole genome shotgun (WGS) entry which is preliminary data.</text>
</comment>
<dbReference type="PROSITE" id="PS50932">
    <property type="entry name" value="HTH_LACI_2"/>
    <property type="match status" value="1"/>
</dbReference>
<sequence length="361" mass="39372">MALKIPGKSGRTCADGRHTEGSEQLETVKKTTIYDLAQLSGASPSTVSAALNGTWRERRIKESTVRQIQSIAAREGYRTNLQARGLRQSRSGLAGLIMPMYDNRFFASLAQSFEVEARRRGLCPITVSTHRDPEEEQRTAETLISYAVDSLFIAGATDPDAISRLCRDAGLRHVNVDLPGSLAPSVISDNLAGAVALTEAMFDAKPGADARLKGRIYFLGGREKDFATSERIAGFRKVVTRRSGDFASEQVVATGYNPETVARQAQVLFQNPETAPRALLVNSTIAFEGGLSFLGSLPPETVESLVVGCYDYDPFVRYLRFPVVMVRQDVEGLIREAFQLLTSEDTTPRIVKVNPALIAPG</sequence>
<dbReference type="Gene3D" id="1.10.260.40">
    <property type="entry name" value="lambda repressor-like DNA-binding domains"/>
    <property type="match status" value="1"/>
</dbReference>
<protein>
    <submittedName>
        <fullName evidence="6">Substrate-binding domain-containing protein</fullName>
    </submittedName>
</protein>
<dbReference type="Pfam" id="PF00356">
    <property type="entry name" value="LacI"/>
    <property type="match status" value="1"/>
</dbReference>
<evidence type="ECO:0000256" key="2">
    <source>
        <dbReference type="ARBA" id="ARBA00023125"/>
    </source>
</evidence>
<keyword evidence="3" id="KW-0804">Transcription</keyword>
<dbReference type="AlphaFoldDB" id="A0A967EVD1"/>
<dbReference type="SMART" id="SM00354">
    <property type="entry name" value="HTH_LACI"/>
    <property type="match status" value="1"/>
</dbReference>
<keyword evidence="2" id="KW-0238">DNA-binding</keyword>
<evidence type="ECO:0000256" key="1">
    <source>
        <dbReference type="ARBA" id="ARBA00023015"/>
    </source>
</evidence>
<evidence type="ECO:0000256" key="4">
    <source>
        <dbReference type="SAM" id="MobiDB-lite"/>
    </source>
</evidence>
<reference evidence="6" key="1">
    <citation type="submission" date="2020-03" db="EMBL/GenBank/DDBJ databases">
        <title>Genome of Pelagibius litoralis DSM 21314T.</title>
        <authorList>
            <person name="Wang G."/>
        </authorList>
    </citation>
    <scope>NUCLEOTIDE SEQUENCE</scope>
    <source>
        <strain evidence="6">DSM 21314</strain>
    </source>
</reference>
<evidence type="ECO:0000259" key="5">
    <source>
        <dbReference type="PROSITE" id="PS50932"/>
    </source>
</evidence>
<accession>A0A967EVD1</accession>
<evidence type="ECO:0000256" key="3">
    <source>
        <dbReference type="ARBA" id="ARBA00023163"/>
    </source>
</evidence>
<dbReference type="CDD" id="cd01392">
    <property type="entry name" value="HTH_LacI"/>
    <property type="match status" value="1"/>
</dbReference>
<evidence type="ECO:0000313" key="7">
    <source>
        <dbReference type="Proteomes" id="UP000761264"/>
    </source>
</evidence>
<dbReference type="GO" id="GO:0000976">
    <property type="term" value="F:transcription cis-regulatory region binding"/>
    <property type="evidence" value="ECO:0007669"/>
    <property type="project" value="TreeGrafter"/>
</dbReference>
<dbReference type="InterPro" id="IPR010982">
    <property type="entry name" value="Lambda_DNA-bd_dom_sf"/>
</dbReference>
<evidence type="ECO:0000313" key="6">
    <source>
        <dbReference type="EMBL" id="NIA68327.1"/>
    </source>
</evidence>
<dbReference type="Proteomes" id="UP000761264">
    <property type="component" value="Unassembled WGS sequence"/>
</dbReference>
<keyword evidence="7" id="KW-1185">Reference proteome</keyword>